<evidence type="ECO:0000313" key="3">
    <source>
        <dbReference type="Proteomes" id="UP000016801"/>
    </source>
</evidence>
<dbReference type="STRING" id="1111077.M1W8I8"/>
<gene>
    <name evidence="2" type="ORF">CPUR_03006</name>
</gene>
<dbReference type="InterPro" id="IPR036047">
    <property type="entry name" value="F-box-like_dom_sf"/>
</dbReference>
<dbReference type="EMBL" id="CAGA01000013">
    <property type="protein sequence ID" value="CCE29313.1"/>
    <property type="molecule type" value="Genomic_DNA"/>
</dbReference>
<proteinExistence type="predicted"/>
<evidence type="ECO:0000313" key="2">
    <source>
        <dbReference type="EMBL" id="CCE29313.1"/>
    </source>
</evidence>
<sequence length="490" mass="56444">MAALVESRRQSPLCLPAGVVTKIFLYLNFSEIILSLRVCKEWNRTLTSPLHSTLWRNLEVPNNCMMRWWPSHADVAKMLSWAGHGGANRIVMGRRDTARATLTLVLNESPNLEHLEYTQPVEDLLLPSDEQLCKQLRNVSIHGSETAFRNAAPDVPGGFPRTFLQNAASSLEHLAFEGIPLQWQNTELEPEIPFLPKLKTLRIKESSITGLPLPLFHLSDAFPGLEQLFVSQASANLDPGPMPELNPSRKWETIWPKLKVFLFEANITTMRYWLSRSFSPVRFLTCLSRGDLLQHIRLDFGHQGWPCMFMYGDIHDDYQRSELQSLRSFRSCKLRMEPERARCLFSSAIRTERLSSFDIVFPPNSLDYRESINHLHGYGWLRGAPSIVTLGCYDFFFPIWPENDEDLHLPQFLATFPNLQTLSIRSTRYTILPFTYLVEVILRLTHLKTIYINDYQNHPNVNLLRRAAAEQGVELITEERPQQWPMPLSS</sequence>
<dbReference type="Gene3D" id="1.20.1280.50">
    <property type="match status" value="1"/>
</dbReference>
<dbReference type="AlphaFoldDB" id="M1W8I8"/>
<comment type="caution">
    <text evidence="2">The sequence shown here is derived from an EMBL/GenBank/DDBJ whole genome shotgun (WGS) entry which is preliminary data.</text>
</comment>
<feature type="domain" description="F-box" evidence="1">
    <location>
        <begin position="9"/>
        <end position="58"/>
    </location>
</feature>
<name>M1W8I8_CLAP2</name>
<dbReference type="PROSITE" id="PS50181">
    <property type="entry name" value="FBOX"/>
    <property type="match status" value="1"/>
</dbReference>
<organism evidence="2 3">
    <name type="scientific">Claviceps purpurea (strain 20.1)</name>
    <name type="common">Ergot fungus</name>
    <name type="synonym">Sphacelia segetum</name>
    <dbReference type="NCBI Taxonomy" id="1111077"/>
    <lineage>
        <taxon>Eukaryota</taxon>
        <taxon>Fungi</taxon>
        <taxon>Dikarya</taxon>
        <taxon>Ascomycota</taxon>
        <taxon>Pezizomycotina</taxon>
        <taxon>Sordariomycetes</taxon>
        <taxon>Hypocreomycetidae</taxon>
        <taxon>Hypocreales</taxon>
        <taxon>Clavicipitaceae</taxon>
        <taxon>Claviceps</taxon>
    </lineage>
</organism>
<keyword evidence="3" id="KW-1185">Reference proteome</keyword>
<evidence type="ECO:0000259" key="1">
    <source>
        <dbReference type="PROSITE" id="PS50181"/>
    </source>
</evidence>
<dbReference type="SUPFAM" id="SSF81383">
    <property type="entry name" value="F-box domain"/>
    <property type="match status" value="1"/>
</dbReference>
<dbReference type="PhylomeDB" id="M1W8I8"/>
<dbReference type="OrthoDB" id="629492at2759"/>
<dbReference type="SUPFAM" id="SSF52047">
    <property type="entry name" value="RNI-like"/>
    <property type="match status" value="1"/>
</dbReference>
<dbReference type="InterPro" id="IPR032675">
    <property type="entry name" value="LRR_dom_sf"/>
</dbReference>
<dbReference type="Proteomes" id="UP000016801">
    <property type="component" value="Unassembled WGS sequence"/>
</dbReference>
<dbReference type="InterPro" id="IPR001810">
    <property type="entry name" value="F-box_dom"/>
</dbReference>
<reference evidence="2 3" key="1">
    <citation type="journal article" date="2013" name="PLoS Genet.">
        <title>Plant-symbiotic fungi as chemical engineers: Multi-genome analysis of the Clavicipitaceae reveals dynamics of alkaloid loci.</title>
        <authorList>
            <person name="Schardl C.L."/>
            <person name="Young C.A."/>
            <person name="Hesse U."/>
            <person name="Amyotte S.G."/>
            <person name="Andreeva K."/>
            <person name="Calie P.J."/>
            <person name="Fleetwood D.J."/>
            <person name="Haws D.C."/>
            <person name="Moore N."/>
            <person name="Oeser B."/>
            <person name="Panaccione D.G."/>
            <person name="Schweri K.K."/>
            <person name="Voisey C.R."/>
            <person name="Farman M.L."/>
            <person name="Jaromczyk J.W."/>
            <person name="Roe B.A."/>
            <person name="O'Sullivan D.M."/>
            <person name="Scott B."/>
            <person name="Tudzynski P."/>
            <person name="An Z."/>
            <person name="Arnaoudova E.G."/>
            <person name="Bullock C.T."/>
            <person name="Charlton N.D."/>
            <person name="Chen L."/>
            <person name="Cox M."/>
            <person name="Dinkins R.D."/>
            <person name="Florea S."/>
            <person name="Glenn A.E."/>
            <person name="Gordon A."/>
            <person name="Gueldener U."/>
            <person name="Harris D.R."/>
            <person name="Hollin W."/>
            <person name="Jaromczyk J."/>
            <person name="Johnson R.D."/>
            <person name="Khan A.K."/>
            <person name="Leistner E."/>
            <person name="Leuchtmann A."/>
            <person name="Li C."/>
            <person name="Liu J."/>
            <person name="Liu J."/>
            <person name="Liu M."/>
            <person name="Mace W."/>
            <person name="Machado C."/>
            <person name="Nagabhyru P."/>
            <person name="Pan J."/>
            <person name="Schmid J."/>
            <person name="Sugawara K."/>
            <person name="Steiner U."/>
            <person name="Takach J.E."/>
            <person name="Tanaka E."/>
            <person name="Webb J.S."/>
            <person name="Wilson E.V."/>
            <person name="Wiseman J.L."/>
            <person name="Yoshida R."/>
            <person name="Zeng Z."/>
        </authorList>
    </citation>
    <scope>NUCLEOTIDE SEQUENCE [LARGE SCALE GENOMIC DNA]</scope>
    <source>
        <strain evidence="2 3">20.1</strain>
    </source>
</reference>
<protein>
    <recommendedName>
        <fullName evidence="1">F-box domain-containing protein</fullName>
    </recommendedName>
</protein>
<dbReference type="eggNOG" id="ENOG502S69X">
    <property type="taxonomic scope" value="Eukaryota"/>
</dbReference>
<dbReference type="HOGENOM" id="CLU_010622_1_0_1"/>
<accession>M1W8I8</accession>
<dbReference type="VEuPathDB" id="FungiDB:CPUR_03006"/>
<dbReference type="Gene3D" id="3.80.10.10">
    <property type="entry name" value="Ribonuclease Inhibitor"/>
    <property type="match status" value="1"/>
</dbReference>